<dbReference type="SUPFAM" id="SSF52949">
    <property type="entry name" value="Macro domain-like"/>
    <property type="match status" value="1"/>
</dbReference>
<evidence type="ECO:0000313" key="1">
    <source>
        <dbReference type="EMBL" id="CAI75743.1"/>
    </source>
</evidence>
<evidence type="ECO:0000313" key="2">
    <source>
        <dbReference type="Proteomes" id="UP000001950"/>
    </source>
</evidence>
<keyword evidence="2" id="KW-1185">Reference proteome</keyword>
<proteinExistence type="predicted"/>
<dbReference type="InterPro" id="IPR043472">
    <property type="entry name" value="Macro_dom-like"/>
</dbReference>
<evidence type="ECO:0008006" key="3">
    <source>
        <dbReference type="Google" id="ProtNLM"/>
    </source>
</evidence>
<dbReference type="AlphaFoldDB" id="Q4UBQ8"/>
<dbReference type="GeneID" id="3864708"/>
<dbReference type="FunCoup" id="Q4UBQ8">
    <property type="interactions" value="37"/>
</dbReference>
<dbReference type="OrthoDB" id="6133115at2759"/>
<dbReference type="OMA" id="IMPYFWQ"/>
<dbReference type="Gene3D" id="3.40.220.10">
    <property type="entry name" value="Leucine Aminopeptidase, subunit E, domain 1"/>
    <property type="match status" value="1"/>
</dbReference>
<organism evidence="1 2">
    <name type="scientific">Theileria annulata</name>
    <dbReference type="NCBI Taxonomy" id="5874"/>
    <lineage>
        <taxon>Eukaryota</taxon>
        <taxon>Sar</taxon>
        <taxon>Alveolata</taxon>
        <taxon>Apicomplexa</taxon>
        <taxon>Aconoidasida</taxon>
        <taxon>Piroplasmida</taxon>
        <taxon>Theileriidae</taxon>
        <taxon>Theileria</taxon>
    </lineage>
</organism>
<dbReference type="EMBL" id="CR940352">
    <property type="protein sequence ID" value="CAI75743.1"/>
    <property type="molecule type" value="Genomic_DNA"/>
</dbReference>
<dbReference type="eggNOG" id="ENOG502SKKN">
    <property type="taxonomic scope" value="Eukaryota"/>
</dbReference>
<dbReference type="RefSeq" id="XP_955219.1">
    <property type="nucleotide sequence ID" value="XM_950126.1"/>
</dbReference>
<accession>Q4UBQ8</accession>
<dbReference type="VEuPathDB" id="PiroplasmaDB:TA05030"/>
<name>Q4UBQ8_THEAN</name>
<protein>
    <recommendedName>
        <fullName evidence="3">Macro domain-containing protein</fullName>
    </recommendedName>
</protein>
<dbReference type="Proteomes" id="UP000001950">
    <property type="component" value="Chromosome 3"/>
</dbReference>
<reference evidence="1 2" key="1">
    <citation type="journal article" date="2005" name="Science">
        <title>Genome of the host-cell transforming parasite Theileria annulata compared with T. parva.</title>
        <authorList>
            <person name="Pain A."/>
            <person name="Renauld H."/>
            <person name="Berriman M."/>
            <person name="Murphy L."/>
            <person name="Yeats C.A."/>
            <person name="Weir W."/>
            <person name="Kerhornou A."/>
            <person name="Aslett M."/>
            <person name="Bishop R."/>
            <person name="Bouchier C."/>
            <person name="Cochet M."/>
            <person name="Coulson R.M.R."/>
            <person name="Cronin A."/>
            <person name="de Villiers E.P."/>
            <person name="Fraser A."/>
            <person name="Fosker N."/>
            <person name="Gardner M."/>
            <person name="Goble A."/>
            <person name="Griffiths-Jones S."/>
            <person name="Harris D.E."/>
            <person name="Katzer F."/>
            <person name="Larke N."/>
            <person name="Lord A."/>
            <person name="Maser P."/>
            <person name="McKellar S."/>
            <person name="Mooney P."/>
            <person name="Morton F."/>
            <person name="Nene V."/>
            <person name="O'Neil S."/>
            <person name="Price C."/>
            <person name="Quail M.A."/>
            <person name="Rabbinowitsch E."/>
            <person name="Rawlings N.D."/>
            <person name="Rutter S."/>
            <person name="Saunders D."/>
            <person name="Seeger K."/>
            <person name="Shah T."/>
            <person name="Squares R."/>
            <person name="Squares S."/>
            <person name="Tivey A."/>
            <person name="Walker A.R."/>
            <person name="Woodward J."/>
            <person name="Dobbelaere D.A.E."/>
            <person name="Langsley G."/>
            <person name="Rajandream M.A."/>
            <person name="McKeever D."/>
            <person name="Shiels B."/>
            <person name="Tait A."/>
            <person name="Barrell B.G."/>
            <person name="Hall N."/>
        </authorList>
    </citation>
    <scope>NUCLEOTIDE SEQUENCE [LARGE SCALE GENOMIC DNA]</scope>
    <source>
        <strain evidence="2">Ankara</strain>
    </source>
</reference>
<gene>
    <name evidence="1" type="ORF">TA05030</name>
</gene>
<dbReference type="InParanoid" id="Q4UBQ8"/>
<sequence>MFNIGRFNNFFRVVLNFDRKGFSTSSFLQSRLQTIRDRSVRQQIDWIMATNPIKHANRTDSTVYRDQCKIPFKLPHSEPEQTDLLDDINKSSYQGNLEEMVIDYFGSITAEHGDILNETGDCLIVPIPPNLTPHCGFGLRVLELGGKKLIKALVQRSKLIISERVKELESMKASFKDQNEYKSSLLEARTLQIGDVILTPTFGSSKCKLLAFMITPYYWQGNSREAALRLRETVKKSLDHLNFLKITNVLMTHVGESLHGYRPKDGCEIMVEEAYETILQVDKVVPNYHLKSVRFIDKDLETSRTFAHAIFKIRQEKLPEFQVVPAPLYYSRNSARIIEIDDSVLKFSSQYRKITYKRHSVVRRSKRLHYLKNLKPFLWRGSRLYDPPPFLLFKSTGLPSVFQLPPRPYYKRGVSHVLFPFYSNGIKAMKMTGSGKWVGVAKKKDIYTTNIQNQC</sequence>
<dbReference type="KEGG" id="tan:TA05030"/>